<dbReference type="Gene3D" id="1.10.630.10">
    <property type="entry name" value="Cytochrome P450"/>
    <property type="match status" value="1"/>
</dbReference>
<gene>
    <name evidence="7" type="ORF">C3L33_09765</name>
</gene>
<dbReference type="InterPro" id="IPR036396">
    <property type="entry name" value="Cyt_P450_sf"/>
</dbReference>
<evidence type="ECO:0000256" key="1">
    <source>
        <dbReference type="ARBA" id="ARBA00010617"/>
    </source>
</evidence>
<dbReference type="PANTHER" id="PTHR47955:SF8">
    <property type="entry name" value="CYTOCHROME P450 71D11-LIKE"/>
    <property type="match status" value="1"/>
</dbReference>
<feature type="chain" id="PRO_5025454968" evidence="6">
    <location>
        <begin position="31"/>
        <end position="236"/>
    </location>
</feature>
<dbReference type="Proteomes" id="UP000428333">
    <property type="component" value="Linkage Group LG06"/>
</dbReference>
<keyword evidence="6" id="KW-0732">Signal</keyword>
<dbReference type="GO" id="GO:0020037">
    <property type="term" value="F:heme binding"/>
    <property type="evidence" value="ECO:0007669"/>
    <property type="project" value="InterPro"/>
</dbReference>
<evidence type="ECO:0000313" key="8">
    <source>
        <dbReference type="Proteomes" id="UP000428333"/>
    </source>
</evidence>
<dbReference type="GO" id="GO:0016705">
    <property type="term" value="F:oxidoreductase activity, acting on paired donors, with incorporation or reduction of molecular oxygen"/>
    <property type="evidence" value="ECO:0007669"/>
    <property type="project" value="InterPro"/>
</dbReference>
<proteinExistence type="inferred from homology"/>
<dbReference type="GO" id="GO:0005506">
    <property type="term" value="F:iron ion binding"/>
    <property type="evidence" value="ECO:0007669"/>
    <property type="project" value="InterPro"/>
</dbReference>
<feature type="non-terminal residue" evidence="7">
    <location>
        <position position="1"/>
    </location>
</feature>
<evidence type="ECO:0000256" key="3">
    <source>
        <dbReference type="ARBA" id="ARBA00022723"/>
    </source>
</evidence>
<comment type="caution">
    <text evidence="7">The sequence shown here is derived from an EMBL/GenBank/DDBJ whole genome shotgun (WGS) entry which is preliminary data.</text>
</comment>
<dbReference type="PANTHER" id="PTHR47955">
    <property type="entry name" value="CYTOCHROME P450 FAMILY 71 PROTEIN"/>
    <property type="match status" value="1"/>
</dbReference>
<keyword evidence="3" id="KW-0479">Metal-binding</keyword>
<dbReference type="OrthoDB" id="1470350at2759"/>
<dbReference type="PRINTS" id="PR00463">
    <property type="entry name" value="EP450I"/>
</dbReference>
<dbReference type="GO" id="GO:0004497">
    <property type="term" value="F:monooxygenase activity"/>
    <property type="evidence" value="ECO:0007669"/>
    <property type="project" value="InterPro"/>
</dbReference>
<keyword evidence="2" id="KW-0349">Heme</keyword>
<dbReference type="InterPro" id="IPR001128">
    <property type="entry name" value="Cyt_P450"/>
</dbReference>
<evidence type="ECO:0000256" key="6">
    <source>
        <dbReference type="SAM" id="SignalP"/>
    </source>
</evidence>
<reference evidence="7 8" key="1">
    <citation type="journal article" date="2019" name="Genome Biol. Evol.">
        <title>The Rhododendron genome and chromosomal organization provide insight into shared whole-genome duplications across the heath family (Ericaceae).</title>
        <authorList>
            <person name="Soza V.L."/>
            <person name="Lindsley D."/>
            <person name="Waalkes A."/>
            <person name="Ramage E."/>
            <person name="Patwardhan R.P."/>
            <person name="Burton J.N."/>
            <person name="Adey A."/>
            <person name="Kumar A."/>
            <person name="Qiu R."/>
            <person name="Shendure J."/>
            <person name="Hall B."/>
        </authorList>
    </citation>
    <scope>NUCLEOTIDE SEQUENCE [LARGE SCALE GENOMIC DNA]</scope>
    <source>
        <strain evidence="7">RSF 1966-606</strain>
    </source>
</reference>
<evidence type="ECO:0000256" key="4">
    <source>
        <dbReference type="ARBA" id="ARBA00023002"/>
    </source>
</evidence>
<comment type="similarity">
    <text evidence="1">Belongs to the cytochrome P450 family.</text>
</comment>
<evidence type="ECO:0000313" key="7">
    <source>
        <dbReference type="EMBL" id="KAE9458327.1"/>
    </source>
</evidence>
<name>A0A6A4LV64_9ERIC</name>
<dbReference type="AlphaFoldDB" id="A0A6A4LV64"/>
<dbReference type="EMBL" id="QEFC01001419">
    <property type="protein sequence ID" value="KAE9458327.1"/>
    <property type="molecule type" value="Genomic_DNA"/>
</dbReference>
<keyword evidence="8" id="KW-1185">Reference proteome</keyword>
<feature type="signal peptide" evidence="6">
    <location>
        <begin position="1"/>
        <end position="30"/>
    </location>
</feature>
<organism evidence="7 8">
    <name type="scientific">Rhododendron williamsianum</name>
    <dbReference type="NCBI Taxonomy" id="262921"/>
    <lineage>
        <taxon>Eukaryota</taxon>
        <taxon>Viridiplantae</taxon>
        <taxon>Streptophyta</taxon>
        <taxon>Embryophyta</taxon>
        <taxon>Tracheophyta</taxon>
        <taxon>Spermatophyta</taxon>
        <taxon>Magnoliopsida</taxon>
        <taxon>eudicotyledons</taxon>
        <taxon>Gunneridae</taxon>
        <taxon>Pentapetalae</taxon>
        <taxon>asterids</taxon>
        <taxon>Ericales</taxon>
        <taxon>Ericaceae</taxon>
        <taxon>Ericoideae</taxon>
        <taxon>Rhodoreae</taxon>
        <taxon>Rhododendron</taxon>
    </lineage>
</organism>
<keyword evidence="4" id="KW-0560">Oxidoreductase</keyword>
<keyword evidence="5" id="KW-0408">Iron</keyword>
<dbReference type="Pfam" id="PF00067">
    <property type="entry name" value="p450"/>
    <property type="match status" value="1"/>
</dbReference>
<dbReference type="InterPro" id="IPR002401">
    <property type="entry name" value="Cyt_P450_E_grp-I"/>
</dbReference>
<accession>A0A6A4LV64</accession>
<evidence type="ECO:0000256" key="2">
    <source>
        <dbReference type="ARBA" id="ARBA00022617"/>
    </source>
</evidence>
<sequence>MELQYPSFSVLFTSLLFVLFLLQLVKRSKANTNKYSTSNLPPGPWKLPLIGNLHQIASSLPHHALRDLAKKHGPLMSLQLGEVLTVVVSSAEMAKEVMKTHDIIFASRPHSIVTRIVFYDSTNLTFAPYGPYWRQLRKICTTELLSHQRVLSFQTIRHEEASKLVRSIALDAGSPVNLTQKLYSSAFKITSRAAFGERFKDQEAFISFVKEALNWPADSMLPIFILAWNGFITSMD</sequence>
<evidence type="ECO:0000256" key="5">
    <source>
        <dbReference type="ARBA" id="ARBA00023004"/>
    </source>
</evidence>
<dbReference type="SUPFAM" id="SSF48264">
    <property type="entry name" value="Cytochrome P450"/>
    <property type="match status" value="1"/>
</dbReference>
<protein>
    <submittedName>
        <fullName evidence="7">Uncharacterized protein</fullName>
    </submittedName>
</protein>